<name>A0AAD9VXS2_PHOAM</name>
<evidence type="ECO:0000313" key="3">
    <source>
        <dbReference type="Proteomes" id="UP001265746"/>
    </source>
</evidence>
<dbReference type="AlphaFoldDB" id="A0AAD9VXS2"/>
<evidence type="ECO:0000313" key="2">
    <source>
        <dbReference type="EMBL" id="KAK2598335.1"/>
    </source>
</evidence>
<sequence length="670" mass="76297">MNGTRPNRRHYQYRAGQAPKKLSQAEKKELALSDYSDPTKGNGRNSARVLPFKETGIRYTKNYVENKEACDALRRARFEMKVPVWPRDESGKRVIWHSVQVEDHPSGRAKDAAEAKKMNLFYPHQDHAGGLICSAPFSKGEKSFCSESTTDTPDTNEGVWACQAMAVAEIRFNILKHLSYPDISALQGTCTMLANQIMSTPALWDMTYAKCNYSDFTKDEFAILKQNGEAGEEAQQGNSEFVMVSQTHMGLKKTLMQDQPVNVVQIRGLLSVGRSLQLRGDTIKRVCFNRVNFFDAGVFATFLDKMHNLERADITSCDLIRYHHVPALLDTVHAHNKKYQAKVLLDVAPRYHVGPLWENGPDGNDREGAYGLTYSNPGIKIPPAVCKLFIYDIAPRLKKTGQMHMMQSNALFRRFLEKLPLHSKTVPRMEAVAEHKDYLKKLFAKGKISDQQKAKLEIRCAFAELVTVFGKEGWIQLLEDGLYSTSEQGTAENYGVWADTAECNTCRTNLAMMYYTSGYVCDSCLMKTAVDRENYHYKRRKMQATSHLGCGYPGGPLVPLEKTNMDYSVMRYADGTPRITQMDDFDYFVEFDIHKLRGLFKFVRGMDNEGHSGFNLRDLGFQRKHPYDRCSRPSDTQSHNLGFMTYRRPLSLEEIQKLPKGRVFTYIGQF</sequence>
<keyword evidence="3" id="KW-1185">Reference proteome</keyword>
<reference evidence="2" key="1">
    <citation type="submission" date="2023-06" db="EMBL/GenBank/DDBJ databases">
        <authorList>
            <person name="Noh H."/>
        </authorList>
    </citation>
    <scope>NUCLEOTIDE SEQUENCE</scope>
    <source>
        <strain evidence="2">DUCC20226</strain>
    </source>
</reference>
<dbReference type="Proteomes" id="UP001265746">
    <property type="component" value="Unassembled WGS sequence"/>
</dbReference>
<feature type="region of interest" description="Disordered" evidence="1">
    <location>
        <begin position="1"/>
        <end position="47"/>
    </location>
</feature>
<organism evidence="2 3">
    <name type="scientific">Phomopsis amygdali</name>
    <name type="common">Fusicoccum amygdali</name>
    <dbReference type="NCBI Taxonomy" id="1214568"/>
    <lineage>
        <taxon>Eukaryota</taxon>
        <taxon>Fungi</taxon>
        <taxon>Dikarya</taxon>
        <taxon>Ascomycota</taxon>
        <taxon>Pezizomycotina</taxon>
        <taxon>Sordariomycetes</taxon>
        <taxon>Sordariomycetidae</taxon>
        <taxon>Diaporthales</taxon>
        <taxon>Diaporthaceae</taxon>
        <taxon>Diaporthe</taxon>
    </lineage>
</organism>
<gene>
    <name evidence="2" type="ORF">N8I77_011755</name>
</gene>
<accession>A0AAD9VXS2</accession>
<evidence type="ECO:0000256" key="1">
    <source>
        <dbReference type="SAM" id="MobiDB-lite"/>
    </source>
</evidence>
<proteinExistence type="predicted"/>
<feature type="compositionally biased region" description="Basic residues" evidence="1">
    <location>
        <begin position="1"/>
        <end position="12"/>
    </location>
</feature>
<comment type="caution">
    <text evidence="2">The sequence shown here is derived from an EMBL/GenBank/DDBJ whole genome shotgun (WGS) entry which is preliminary data.</text>
</comment>
<protein>
    <submittedName>
        <fullName evidence="2">Uncharacterized protein</fullName>
    </submittedName>
</protein>
<dbReference type="EMBL" id="JAUJFL010000008">
    <property type="protein sequence ID" value="KAK2598335.1"/>
    <property type="molecule type" value="Genomic_DNA"/>
</dbReference>